<evidence type="ECO:0000256" key="1">
    <source>
        <dbReference type="SAM" id="MobiDB-lite"/>
    </source>
</evidence>
<dbReference type="EMBL" id="FODH01000025">
    <property type="protein sequence ID" value="SEP16086.1"/>
    <property type="molecule type" value="Genomic_DNA"/>
</dbReference>
<reference evidence="2 5" key="2">
    <citation type="submission" date="2021-06" db="EMBL/GenBank/DDBJ databases">
        <title>Whole genome sequence of Paenibacillus sophorae DSM23020 for comparative genomics.</title>
        <authorList>
            <person name="Kim M.-J."/>
            <person name="Lee G."/>
            <person name="Shin J.-H."/>
        </authorList>
    </citation>
    <scope>NUCLEOTIDE SEQUENCE [LARGE SCALE GENOMIC DNA]</scope>
    <source>
        <strain evidence="2 5">DSM 23020</strain>
    </source>
</reference>
<sequence length="49" mass="5555">MDNGWQENEGGPEIPATAVDWEELTASRREEEIIPGTDNLDPDQLTREE</sequence>
<evidence type="ECO:0000313" key="3">
    <source>
        <dbReference type="EMBL" id="SEP16086.1"/>
    </source>
</evidence>
<evidence type="ECO:0000313" key="2">
    <source>
        <dbReference type="EMBL" id="QWU17190.1"/>
    </source>
</evidence>
<dbReference type="RefSeq" id="WP_175491970.1">
    <property type="nucleotide sequence ID" value="NZ_CP076607.1"/>
</dbReference>
<protein>
    <submittedName>
        <fullName evidence="3">Uncharacterized protein</fullName>
    </submittedName>
</protein>
<dbReference type="EMBL" id="CP076607">
    <property type="protein sequence ID" value="QWU17190.1"/>
    <property type="molecule type" value="Genomic_DNA"/>
</dbReference>
<dbReference type="Proteomes" id="UP000198809">
    <property type="component" value="Unassembled WGS sequence"/>
</dbReference>
<evidence type="ECO:0000313" key="5">
    <source>
        <dbReference type="Proteomes" id="UP000683429"/>
    </source>
</evidence>
<keyword evidence="5" id="KW-1185">Reference proteome</keyword>
<gene>
    <name evidence="2" type="ORF">KP014_08505</name>
    <name evidence="3" type="ORF">SAMN04487895_12539</name>
</gene>
<dbReference type="Proteomes" id="UP000683429">
    <property type="component" value="Chromosome"/>
</dbReference>
<organism evidence="3 4">
    <name type="scientific">Paenibacillus sophorae</name>
    <dbReference type="NCBI Taxonomy" id="1333845"/>
    <lineage>
        <taxon>Bacteria</taxon>
        <taxon>Bacillati</taxon>
        <taxon>Bacillota</taxon>
        <taxon>Bacilli</taxon>
        <taxon>Bacillales</taxon>
        <taxon>Paenibacillaceae</taxon>
        <taxon>Paenibacillus</taxon>
    </lineage>
</organism>
<name>A0A1H8VL18_9BACL</name>
<feature type="region of interest" description="Disordered" evidence="1">
    <location>
        <begin position="27"/>
        <end position="49"/>
    </location>
</feature>
<evidence type="ECO:0000313" key="4">
    <source>
        <dbReference type="Proteomes" id="UP000198809"/>
    </source>
</evidence>
<reference evidence="3 4" key="1">
    <citation type="submission" date="2016-10" db="EMBL/GenBank/DDBJ databases">
        <authorList>
            <person name="de Groot N.N."/>
        </authorList>
    </citation>
    <scope>NUCLEOTIDE SEQUENCE [LARGE SCALE GENOMIC DNA]</scope>
    <source>
        <strain evidence="3 4">CGMCC 1.10238</strain>
    </source>
</reference>
<accession>A0A1H8VL18</accession>
<proteinExistence type="predicted"/>
<dbReference type="STRING" id="1333845.SAMN04487895_12539"/>
<dbReference type="AlphaFoldDB" id="A0A1H8VL18"/>